<reference evidence="2" key="1">
    <citation type="submission" date="2023-03" db="UniProtKB">
        <authorList>
            <consortium name="EnsemblPlants"/>
        </authorList>
    </citation>
    <scope>IDENTIFICATION</scope>
</reference>
<dbReference type="InterPro" id="IPR002083">
    <property type="entry name" value="MATH/TRAF_dom"/>
</dbReference>
<dbReference type="InParanoid" id="A0A1S3BYG6"/>
<dbReference type="Gramene" id="MELO3C017644.2.1">
    <property type="protein sequence ID" value="MELO3C017644.2.1"/>
    <property type="gene ID" value="MELO3C017644.2"/>
</dbReference>
<dbReference type="GeneID" id="103494460"/>
<evidence type="ECO:0000313" key="2">
    <source>
        <dbReference type="EnsemblPlants" id="MELO3C017644.2.1"/>
    </source>
</evidence>
<dbReference type="SMR" id="A0A1S3BYG6"/>
<evidence type="ECO:0000259" key="1">
    <source>
        <dbReference type="PROSITE" id="PS50144"/>
    </source>
</evidence>
<dbReference type="PANTHER" id="PTHR46162:SF55">
    <property type="entry name" value="MATH DOMAIN-CONTAINING PROTEIN"/>
    <property type="match status" value="1"/>
</dbReference>
<dbReference type="eggNOG" id="KOG1987">
    <property type="taxonomic scope" value="Eukaryota"/>
</dbReference>
<dbReference type="Gene3D" id="2.60.210.10">
    <property type="entry name" value="Apoptosis, Tumor Necrosis Factor Receptor Associated Protein 2, Chain A"/>
    <property type="match status" value="2"/>
</dbReference>
<organism evidence="3 4">
    <name type="scientific">Cucumis melo</name>
    <name type="common">Muskmelon</name>
    <dbReference type="NCBI Taxonomy" id="3656"/>
    <lineage>
        <taxon>Eukaryota</taxon>
        <taxon>Viridiplantae</taxon>
        <taxon>Streptophyta</taxon>
        <taxon>Embryophyta</taxon>
        <taxon>Tracheophyta</taxon>
        <taxon>Spermatophyta</taxon>
        <taxon>Magnoliopsida</taxon>
        <taxon>eudicotyledons</taxon>
        <taxon>Gunneridae</taxon>
        <taxon>Pentapetalae</taxon>
        <taxon>rosids</taxon>
        <taxon>fabids</taxon>
        <taxon>Cucurbitales</taxon>
        <taxon>Cucurbitaceae</taxon>
        <taxon>Benincaseae</taxon>
        <taxon>Cucumis</taxon>
    </lineage>
</organism>
<dbReference type="CDD" id="cd00121">
    <property type="entry name" value="MATH"/>
    <property type="match status" value="2"/>
</dbReference>
<dbReference type="InterPro" id="IPR008974">
    <property type="entry name" value="TRAF-like"/>
</dbReference>
<dbReference type="AlphaFoldDB" id="A0A1S3BYG6"/>
<reference evidence="4" key="2">
    <citation type="submission" date="2025-04" db="UniProtKB">
        <authorList>
            <consortium name="RefSeq"/>
        </authorList>
    </citation>
    <scope>IDENTIFICATION</scope>
</reference>
<dbReference type="Proteomes" id="UP001652600">
    <property type="component" value="Chromosome 7"/>
</dbReference>
<accession>A0A1S3BYG6</accession>
<dbReference type="EnsemblPlants" id="MELO3C017644.2.1">
    <property type="protein sequence ID" value="MELO3C017644.2.1"/>
    <property type="gene ID" value="MELO3C017644.2"/>
</dbReference>
<protein>
    <submittedName>
        <fullName evidence="4">Uncharacterized protein LOC103494460 isoform X1</fullName>
    </submittedName>
</protein>
<dbReference type="PROSITE" id="PS50144">
    <property type="entry name" value="MATH"/>
    <property type="match status" value="2"/>
</dbReference>
<feature type="domain" description="MATH" evidence="1">
    <location>
        <begin position="29"/>
        <end position="162"/>
    </location>
</feature>
<evidence type="ECO:0000313" key="4">
    <source>
        <dbReference type="RefSeq" id="XP_008453868.1"/>
    </source>
</evidence>
<keyword evidence="3" id="KW-1185">Reference proteome</keyword>
<dbReference type="SUPFAM" id="SSF49599">
    <property type="entry name" value="TRAF domain-like"/>
    <property type="match status" value="2"/>
</dbReference>
<dbReference type="OrthoDB" id="192247at2759"/>
<gene>
    <name evidence="4" type="primary">LOC103494460</name>
    <name evidence="2" type="synonym">103494460</name>
</gene>
<dbReference type="PANTHER" id="PTHR46162">
    <property type="entry name" value="TRAF-LIKE FAMILY PROTEIN"/>
    <property type="match status" value="1"/>
</dbReference>
<sequence>MDDNMSYDESIKDERQHEITIKSRRVDPPSHYAFQIDSYSVLSEIEMKKCESGDFEVDGYMWKLILYPNGNGEVEDHISLFLAISTNDNNNLPLGWEVRVIFRFFIFDQIRDNYLTIQDGKMRKYSKMKSEHGFTHLISHNVFSKASNGFLVNNSCTFGVEVSILKASNKGERLTIFREPQQDTYFWTLYSFSAKTNQSYISEPFNVKGRKWRMEIYPNGNSLGKTSHISLYLKLDNSETIPLGKKIYAKFLLGVYNFSAKKYIDKSYEHWFKTPGHGDGFDEFLSRREISTHSQNDAFYLKARIVAMSTVDEF</sequence>
<dbReference type="Pfam" id="PF22486">
    <property type="entry name" value="MATH_2"/>
    <property type="match status" value="2"/>
</dbReference>
<feature type="domain" description="MATH" evidence="1">
    <location>
        <begin position="182"/>
        <end position="305"/>
    </location>
</feature>
<dbReference type="SMART" id="SM00061">
    <property type="entry name" value="MATH"/>
    <property type="match status" value="2"/>
</dbReference>
<name>A0A1S3BYG6_CUCME</name>
<dbReference type="KEGG" id="cmo:103494460"/>
<proteinExistence type="predicted"/>
<evidence type="ECO:0000313" key="3">
    <source>
        <dbReference type="Proteomes" id="UP001652600"/>
    </source>
</evidence>
<dbReference type="RefSeq" id="XP_008453868.1">
    <property type="nucleotide sequence ID" value="XM_008455646.1"/>
</dbReference>